<organism evidence="3 4">
    <name type="scientific">Halioglobus maricola</name>
    <dbReference type="NCBI Taxonomy" id="2601894"/>
    <lineage>
        <taxon>Bacteria</taxon>
        <taxon>Pseudomonadati</taxon>
        <taxon>Pseudomonadota</taxon>
        <taxon>Gammaproteobacteria</taxon>
        <taxon>Cellvibrionales</taxon>
        <taxon>Halieaceae</taxon>
        <taxon>Halioglobus</taxon>
    </lineage>
</organism>
<name>A0A5P9NK72_9GAMM</name>
<keyword evidence="2" id="KW-0732">Signal</keyword>
<feature type="chain" id="PRO_5024868871" description="PEP-CTERM sorting domain-containing protein" evidence="2">
    <location>
        <begin position="27"/>
        <end position="334"/>
    </location>
</feature>
<sequence length="334" mass="35409">MLKKISVRMGLGLSFWLLLSSAPVHAELVQFEAVFQIDRKTTFDPTDTVIITGGDFDEVQIGDQFTVHFIIDTDQTDSSDVIDMQDNAFLASDARIGNFGSVLHSLAIEAGAGNAGTYDPSGVSISSSTASTTSDAVAVYKSNNAVANKEVIRLLAATAPTPAGLGGDLTDVVINFSNVQPLNASNPEDYLEDRSVTVSPFDFNLFFQGASRVTGNVRDLVLLDDDIVGTGFAVTNLNRPLNLRFGEAEVIPAVGPSYQESIYAWGTLVSLQLPLVPTAIPPLIPGPIPIATPIATPTLTPTAIPTPVPTLPLPFLVLVAGILVSIGVKRLHRR</sequence>
<dbReference type="EMBL" id="CP036422">
    <property type="protein sequence ID" value="QFU76263.1"/>
    <property type="molecule type" value="Genomic_DNA"/>
</dbReference>
<evidence type="ECO:0008006" key="5">
    <source>
        <dbReference type="Google" id="ProtNLM"/>
    </source>
</evidence>
<evidence type="ECO:0000313" key="3">
    <source>
        <dbReference type="EMBL" id="QFU76263.1"/>
    </source>
</evidence>
<evidence type="ECO:0000256" key="1">
    <source>
        <dbReference type="SAM" id="Phobius"/>
    </source>
</evidence>
<keyword evidence="1" id="KW-0472">Membrane</keyword>
<feature type="signal peptide" evidence="2">
    <location>
        <begin position="1"/>
        <end position="26"/>
    </location>
</feature>
<dbReference type="RefSeq" id="WP_152662369.1">
    <property type="nucleotide sequence ID" value="NZ_CP036422.1"/>
</dbReference>
<gene>
    <name evidence="3" type="ORF">EY643_11655</name>
</gene>
<protein>
    <recommendedName>
        <fullName evidence="5">PEP-CTERM sorting domain-containing protein</fullName>
    </recommendedName>
</protein>
<keyword evidence="4" id="KW-1185">Reference proteome</keyword>
<evidence type="ECO:0000313" key="4">
    <source>
        <dbReference type="Proteomes" id="UP000326287"/>
    </source>
</evidence>
<evidence type="ECO:0000256" key="2">
    <source>
        <dbReference type="SAM" id="SignalP"/>
    </source>
</evidence>
<accession>A0A5P9NK72</accession>
<dbReference type="AlphaFoldDB" id="A0A5P9NK72"/>
<keyword evidence="1" id="KW-0812">Transmembrane</keyword>
<keyword evidence="1" id="KW-1133">Transmembrane helix</keyword>
<feature type="transmembrane region" description="Helical" evidence="1">
    <location>
        <begin position="311"/>
        <end position="328"/>
    </location>
</feature>
<dbReference type="OrthoDB" id="9967100at2"/>
<dbReference type="KEGG" id="halc:EY643_11655"/>
<proteinExistence type="predicted"/>
<reference evidence="3 4" key="1">
    <citation type="submission" date="2019-02" db="EMBL/GenBank/DDBJ databases">
        <authorList>
            <person name="Li S.-H."/>
        </authorList>
    </citation>
    <scope>NUCLEOTIDE SEQUENCE [LARGE SCALE GENOMIC DNA]</scope>
    <source>
        <strain evidence="3 4">IMCC14385</strain>
    </source>
</reference>
<dbReference type="Proteomes" id="UP000326287">
    <property type="component" value="Chromosome"/>
</dbReference>